<dbReference type="InterPro" id="IPR001667">
    <property type="entry name" value="DDH_dom"/>
</dbReference>
<organism evidence="9 10">
    <name type="scientific">Hymenobacter cavernae</name>
    <dbReference type="NCBI Taxonomy" id="2044852"/>
    <lineage>
        <taxon>Bacteria</taxon>
        <taxon>Pseudomonadati</taxon>
        <taxon>Bacteroidota</taxon>
        <taxon>Cytophagia</taxon>
        <taxon>Cytophagales</taxon>
        <taxon>Hymenobacteraceae</taxon>
        <taxon>Hymenobacter</taxon>
    </lineage>
</organism>
<dbReference type="InterPro" id="IPR038763">
    <property type="entry name" value="DHH_sf"/>
</dbReference>
<dbReference type="InterPro" id="IPR041122">
    <property type="entry name" value="RecJ_OB"/>
</dbReference>
<dbReference type="Pfam" id="PF02272">
    <property type="entry name" value="DHHA1"/>
    <property type="match status" value="1"/>
</dbReference>
<comment type="similarity">
    <text evidence="1">Belongs to the RecJ family.</text>
</comment>
<evidence type="ECO:0000259" key="6">
    <source>
        <dbReference type="Pfam" id="PF01368"/>
    </source>
</evidence>
<dbReference type="NCBIfam" id="TIGR00644">
    <property type="entry name" value="recJ"/>
    <property type="match status" value="1"/>
</dbReference>
<proteinExistence type="inferred from homology"/>
<dbReference type="RefSeq" id="WP_188812109.1">
    <property type="nucleotide sequence ID" value="NZ_BMHT01000002.1"/>
</dbReference>
<sequence>MEKRWIRKPAPDPTQVRHLADALRINEAIISLLCQRTVCSFDEARTYFRPSLTELPDPMQMRDMDRAVGRLVRALHNGERVLVFGDYDVDGTTSVALVYSYLCRFFGPERIDYYIPDRYQEGYGISEAGIEYAVEQDFKLIIALDCGVKAVEKIVYANERGVDFIICDHHLPGEEIPAAVAVLDPKRADCPYPDKNLSGCGVGFKLMQAFAQSQGFDEEPLYDLLDLLVVSIAADIVPISGENRILAYHGLRLLNDQNRPMRPGLDALRELAGLHNGTLNISSLVFGFAPRINAAGRMGDAKRSVAMLLAATKEDAIQKAGVVDKTNTERRGFDTSITKEALQMIEDSIALQNASTTVLFKQDWHKGVVGIVASRCIDKYYRPTIILTESNGKATGSARSVIGFDVHEAIGECADLLDQYGGHMYAAGLTMPVENVPAFQERFERIVAGRIRPEQLIPPIEIDGVLNLNEITSSFYRLLCQMEPFGPGNPNPVFESESVYAVPDSARVVGNSHLKLVVTQDGHHTVDAIGFGLADYYEPIAKGYPFSMCYTVDLNEYRGVKSLQLRLKDIRL</sequence>
<feature type="domain" description="RecJ OB" evidence="8">
    <location>
        <begin position="462"/>
        <end position="569"/>
    </location>
</feature>
<protein>
    <recommendedName>
        <fullName evidence="2">Single-stranded-DNA-specific exonuclease RecJ</fullName>
    </recommendedName>
</protein>
<evidence type="ECO:0000259" key="7">
    <source>
        <dbReference type="Pfam" id="PF02272"/>
    </source>
</evidence>
<dbReference type="InterPro" id="IPR003156">
    <property type="entry name" value="DHHA1_dom"/>
</dbReference>
<dbReference type="SUPFAM" id="SSF64182">
    <property type="entry name" value="DHH phosphoesterases"/>
    <property type="match status" value="1"/>
</dbReference>
<keyword evidence="4" id="KW-0378">Hydrolase</keyword>
<dbReference type="PANTHER" id="PTHR30255">
    <property type="entry name" value="SINGLE-STRANDED-DNA-SPECIFIC EXONUCLEASE RECJ"/>
    <property type="match status" value="1"/>
</dbReference>
<gene>
    <name evidence="9" type="ORF">GCM10011383_12000</name>
</gene>
<keyword evidence="3" id="KW-0540">Nuclease</keyword>
<dbReference type="Pfam" id="PF01368">
    <property type="entry name" value="DHH"/>
    <property type="match status" value="1"/>
</dbReference>
<dbReference type="InterPro" id="IPR051673">
    <property type="entry name" value="SSDNA_exonuclease_RecJ"/>
</dbReference>
<accession>A0ABQ1TSG3</accession>
<evidence type="ECO:0000256" key="1">
    <source>
        <dbReference type="ARBA" id="ARBA00005915"/>
    </source>
</evidence>
<evidence type="ECO:0000313" key="10">
    <source>
        <dbReference type="Proteomes" id="UP000632273"/>
    </source>
</evidence>
<keyword evidence="5 9" id="KW-0269">Exonuclease</keyword>
<dbReference type="InterPro" id="IPR004610">
    <property type="entry name" value="RecJ"/>
</dbReference>
<evidence type="ECO:0000256" key="4">
    <source>
        <dbReference type="ARBA" id="ARBA00022801"/>
    </source>
</evidence>
<comment type="caution">
    <text evidence="9">The sequence shown here is derived from an EMBL/GenBank/DDBJ whole genome shotgun (WGS) entry which is preliminary data.</text>
</comment>
<evidence type="ECO:0000259" key="8">
    <source>
        <dbReference type="Pfam" id="PF17768"/>
    </source>
</evidence>
<feature type="domain" description="DDH" evidence="6">
    <location>
        <begin position="80"/>
        <end position="231"/>
    </location>
</feature>
<dbReference type="Pfam" id="PF17768">
    <property type="entry name" value="RecJ_OB"/>
    <property type="match status" value="1"/>
</dbReference>
<dbReference type="Proteomes" id="UP000632273">
    <property type="component" value="Unassembled WGS sequence"/>
</dbReference>
<evidence type="ECO:0000256" key="5">
    <source>
        <dbReference type="ARBA" id="ARBA00022839"/>
    </source>
</evidence>
<dbReference type="GO" id="GO:0004527">
    <property type="term" value="F:exonuclease activity"/>
    <property type="evidence" value="ECO:0007669"/>
    <property type="project" value="UniProtKB-KW"/>
</dbReference>
<dbReference type="Gene3D" id="3.10.310.30">
    <property type="match status" value="1"/>
</dbReference>
<keyword evidence="10" id="KW-1185">Reference proteome</keyword>
<reference evidence="10" key="1">
    <citation type="journal article" date="2019" name="Int. J. Syst. Evol. Microbiol.">
        <title>The Global Catalogue of Microorganisms (GCM) 10K type strain sequencing project: providing services to taxonomists for standard genome sequencing and annotation.</title>
        <authorList>
            <consortium name="The Broad Institute Genomics Platform"/>
            <consortium name="The Broad Institute Genome Sequencing Center for Infectious Disease"/>
            <person name="Wu L."/>
            <person name="Ma J."/>
        </authorList>
    </citation>
    <scope>NUCLEOTIDE SEQUENCE [LARGE SCALE GENOMIC DNA]</scope>
    <source>
        <strain evidence="10">CGMCC 1.15197</strain>
    </source>
</reference>
<dbReference type="Gene3D" id="3.90.1640.30">
    <property type="match status" value="1"/>
</dbReference>
<evidence type="ECO:0000256" key="2">
    <source>
        <dbReference type="ARBA" id="ARBA00019841"/>
    </source>
</evidence>
<evidence type="ECO:0000256" key="3">
    <source>
        <dbReference type="ARBA" id="ARBA00022722"/>
    </source>
</evidence>
<evidence type="ECO:0000313" key="9">
    <source>
        <dbReference type="EMBL" id="GGF02696.1"/>
    </source>
</evidence>
<feature type="domain" description="DHHA1" evidence="7">
    <location>
        <begin position="357"/>
        <end position="448"/>
    </location>
</feature>
<dbReference type="PANTHER" id="PTHR30255:SF2">
    <property type="entry name" value="SINGLE-STRANDED-DNA-SPECIFIC EXONUCLEASE RECJ"/>
    <property type="match status" value="1"/>
</dbReference>
<name>A0ABQ1TSG3_9BACT</name>
<dbReference type="EMBL" id="BMHT01000002">
    <property type="protein sequence ID" value="GGF02696.1"/>
    <property type="molecule type" value="Genomic_DNA"/>
</dbReference>